<protein>
    <submittedName>
        <fullName evidence="2">Uncharacterized protein</fullName>
    </submittedName>
</protein>
<organism evidence="2 3">
    <name type="scientific">Lentinula detonsa</name>
    <dbReference type="NCBI Taxonomy" id="2804962"/>
    <lineage>
        <taxon>Eukaryota</taxon>
        <taxon>Fungi</taxon>
        <taxon>Dikarya</taxon>
        <taxon>Basidiomycota</taxon>
        <taxon>Agaricomycotina</taxon>
        <taxon>Agaricomycetes</taxon>
        <taxon>Agaricomycetidae</taxon>
        <taxon>Agaricales</taxon>
        <taxon>Marasmiineae</taxon>
        <taxon>Omphalotaceae</taxon>
        <taxon>Lentinula</taxon>
    </lineage>
</organism>
<feature type="region of interest" description="Disordered" evidence="1">
    <location>
        <begin position="92"/>
        <end position="159"/>
    </location>
</feature>
<evidence type="ECO:0000313" key="2">
    <source>
        <dbReference type="EMBL" id="KAJ3978657.1"/>
    </source>
</evidence>
<sequence>MEIKSQINFNTSMPPSPLKQSNKTVLQSESFFKKADVAETTPAKSKKMNIFPIAHVYGVTGGLWRYRNEEQGYVTVISQRLAVDTVRRGALTRSHRCTGQPRRQAMNLSQVPPPGKLSDTYPNLLGEDGPQRSVAKTVKRDHREDSEEGARTSAQLELS</sequence>
<proteinExistence type="predicted"/>
<dbReference type="Proteomes" id="UP001163850">
    <property type="component" value="Unassembled WGS sequence"/>
</dbReference>
<comment type="caution">
    <text evidence="2">The sequence shown here is derived from an EMBL/GenBank/DDBJ whole genome shotgun (WGS) entry which is preliminary data.</text>
</comment>
<dbReference type="AlphaFoldDB" id="A0AA38UP42"/>
<dbReference type="EMBL" id="MU802861">
    <property type="protein sequence ID" value="KAJ3978657.1"/>
    <property type="molecule type" value="Genomic_DNA"/>
</dbReference>
<name>A0AA38UP42_9AGAR</name>
<evidence type="ECO:0000256" key="1">
    <source>
        <dbReference type="SAM" id="MobiDB-lite"/>
    </source>
</evidence>
<evidence type="ECO:0000313" key="3">
    <source>
        <dbReference type="Proteomes" id="UP001163850"/>
    </source>
</evidence>
<reference evidence="2" key="1">
    <citation type="submission" date="2022-08" db="EMBL/GenBank/DDBJ databases">
        <authorList>
            <consortium name="DOE Joint Genome Institute"/>
            <person name="Min B."/>
            <person name="Riley R."/>
            <person name="Sierra-Patev S."/>
            <person name="Naranjo-Ortiz M."/>
            <person name="Looney B."/>
            <person name="Konkel Z."/>
            <person name="Slot J.C."/>
            <person name="Sakamoto Y."/>
            <person name="Steenwyk J.L."/>
            <person name="Rokas A."/>
            <person name="Carro J."/>
            <person name="Camarero S."/>
            <person name="Ferreira P."/>
            <person name="Molpeceres G."/>
            <person name="Ruiz-Duenas F.J."/>
            <person name="Serrano A."/>
            <person name="Henrissat B."/>
            <person name="Drula E."/>
            <person name="Hughes K.W."/>
            <person name="Mata J.L."/>
            <person name="Ishikawa N.K."/>
            <person name="Vargas-Isla R."/>
            <person name="Ushijima S."/>
            <person name="Smith C.A."/>
            <person name="Ahrendt S."/>
            <person name="Andreopoulos W."/>
            <person name="He G."/>
            <person name="Labutti K."/>
            <person name="Lipzen A."/>
            <person name="Ng V."/>
            <person name="Sandor L."/>
            <person name="Barry K."/>
            <person name="Martinez A.T."/>
            <person name="Xiao Y."/>
            <person name="Gibbons J.G."/>
            <person name="Terashima K."/>
            <person name="Hibbett D.S."/>
            <person name="Grigoriev I.V."/>
        </authorList>
    </citation>
    <scope>NUCLEOTIDE SEQUENCE</scope>
    <source>
        <strain evidence="2">TFB7829</strain>
    </source>
</reference>
<feature type="compositionally biased region" description="Basic and acidic residues" evidence="1">
    <location>
        <begin position="141"/>
        <end position="150"/>
    </location>
</feature>
<feature type="region of interest" description="Disordered" evidence="1">
    <location>
        <begin position="1"/>
        <end position="21"/>
    </location>
</feature>
<accession>A0AA38UP42</accession>
<gene>
    <name evidence="2" type="ORF">F5890DRAFT_1479176</name>
</gene>